<evidence type="ECO:0000313" key="4">
    <source>
        <dbReference type="EMBL" id="EFO18489.2"/>
    </source>
</evidence>
<reference evidence="4" key="1">
    <citation type="submission" date="2012-04" db="EMBL/GenBank/DDBJ databases">
        <title>The Genome Sequence of Loa loa.</title>
        <authorList>
            <consortium name="The Broad Institute Genome Sequencing Platform"/>
            <consortium name="Broad Institute Genome Sequencing Center for Infectious Disease"/>
            <person name="Nutman T.B."/>
            <person name="Fink D.L."/>
            <person name="Russ C."/>
            <person name="Young S."/>
            <person name="Zeng Q."/>
            <person name="Gargeya S."/>
            <person name="Alvarado L."/>
            <person name="Berlin A."/>
            <person name="Chapman S.B."/>
            <person name="Chen Z."/>
            <person name="Freedman E."/>
            <person name="Gellesch M."/>
            <person name="Goldberg J."/>
            <person name="Griggs A."/>
            <person name="Gujja S."/>
            <person name="Heilman E.R."/>
            <person name="Heiman D."/>
            <person name="Howarth C."/>
            <person name="Mehta T."/>
            <person name="Neiman D."/>
            <person name="Pearson M."/>
            <person name="Roberts A."/>
            <person name="Saif S."/>
            <person name="Shea T."/>
            <person name="Shenoy N."/>
            <person name="Sisk P."/>
            <person name="Stolte C."/>
            <person name="Sykes S."/>
            <person name="White J."/>
            <person name="Yandava C."/>
            <person name="Haas B."/>
            <person name="Henn M.R."/>
            <person name="Nusbaum C."/>
            <person name="Birren B."/>
        </authorList>
    </citation>
    <scope>NUCLEOTIDE SEQUENCE [LARGE SCALE GENOMIC DNA]</scope>
</reference>
<keyword evidence="1" id="KW-0479">Metal-binding</keyword>
<dbReference type="FunCoup" id="A0A1S0TRA3">
    <property type="interactions" value="1488"/>
</dbReference>
<dbReference type="CDD" id="cd20289">
    <property type="entry name" value="cupin_ADO"/>
    <property type="match status" value="1"/>
</dbReference>
<dbReference type="GO" id="GO:0016702">
    <property type="term" value="F:oxidoreductase activity, acting on single donors with incorporation of molecular oxygen, incorporation of two atoms of oxygen"/>
    <property type="evidence" value="ECO:0007669"/>
    <property type="project" value="InterPro"/>
</dbReference>
<dbReference type="InterPro" id="IPR014710">
    <property type="entry name" value="RmlC-like_jellyroll"/>
</dbReference>
<evidence type="ECO:0000256" key="2">
    <source>
        <dbReference type="ARBA" id="ARBA00023002"/>
    </source>
</evidence>
<dbReference type="CTD" id="9947447"/>
<dbReference type="OMA" id="EPHTYFC"/>
<dbReference type="AlphaFoldDB" id="A0A1S0TRA3"/>
<proteinExistence type="predicted"/>
<dbReference type="RefSeq" id="XP_003145580.2">
    <property type="nucleotide sequence ID" value="XM_003145532.2"/>
</dbReference>
<dbReference type="OrthoDB" id="271433at2759"/>
<organism evidence="4">
    <name type="scientific">Loa loa</name>
    <name type="common">Eye worm</name>
    <name type="synonym">Filaria loa</name>
    <dbReference type="NCBI Taxonomy" id="7209"/>
    <lineage>
        <taxon>Eukaryota</taxon>
        <taxon>Metazoa</taxon>
        <taxon>Ecdysozoa</taxon>
        <taxon>Nematoda</taxon>
        <taxon>Chromadorea</taxon>
        <taxon>Rhabditida</taxon>
        <taxon>Spirurina</taxon>
        <taxon>Spiruromorpha</taxon>
        <taxon>Filarioidea</taxon>
        <taxon>Onchocercidae</taxon>
        <taxon>Loa</taxon>
    </lineage>
</organism>
<dbReference type="InterPro" id="IPR011051">
    <property type="entry name" value="RmlC_Cupin_sf"/>
</dbReference>
<dbReference type="Gene3D" id="2.60.120.10">
    <property type="entry name" value="Jelly Rolls"/>
    <property type="match status" value="1"/>
</dbReference>
<evidence type="ECO:0000256" key="3">
    <source>
        <dbReference type="ARBA" id="ARBA00023004"/>
    </source>
</evidence>
<evidence type="ECO:0000256" key="1">
    <source>
        <dbReference type="ARBA" id="ARBA00022723"/>
    </source>
</evidence>
<dbReference type="GeneID" id="9947447"/>
<dbReference type="GO" id="GO:0046872">
    <property type="term" value="F:metal ion binding"/>
    <property type="evidence" value="ECO:0007669"/>
    <property type="project" value="UniProtKB-KW"/>
</dbReference>
<gene>
    <name evidence="4" type="ORF">LOAG_10003</name>
</gene>
<dbReference type="SUPFAM" id="SSF51182">
    <property type="entry name" value="RmlC-like cupins"/>
    <property type="match status" value="1"/>
</dbReference>
<name>A0A1S0TRA3_LOALO</name>
<keyword evidence="2" id="KW-0560">Oxidoreductase</keyword>
<dbReference type="KEGG" id="loa:LOAG_10003"/>
<protein>
    <recommendedName>
        <fullName evidence="5">2-aminoethanethiol dioxygenase</fullName>
    </recommendedName>
</protein>
<dbReference type="EMBL" id="JH712374">
    <property type="protein sequence ID" value="EFO18489.2"/>
    <property type="molecule type" value="Genomic_DNA"/>
</dbReference>
<evidence type="ECO:0008006" key="5">
    <source>
        <dbReference type="Google" id="ProtNLM"/>
    </source>
</evidence>
<keyword evidence="3" id="KW-0408">Iron</keyword>
<dbReference type="InterPro" id="IPR012864">
    <property type="entry name" value="PCO/ADO"/>
</dbReference>
<dbReference type="GO" id="GO:0005739">
    <property type="term" value="C:mitochondrion"/>
    <property type="evidence" value="ECO:0007669"/>
    <property type="project" value="TreeGrafter"/>
</dbReference>
<dbReference type="Pfam" id="PF07847">
    <property type="entry name" value="PCO_ADO"/>
    <property type="match status" value="1"/>
</dbReference>
<dbReference type="InParanoid" id="A0A1S0TRA3"/>
<sequence length="247" mass="28048">MIFSKVMSQQGLRSFLREVSAISERLAQLKLSDTITDSSDAYTAETETLSERARRLVSTVNLDMIGAVLPDRLGLESMTAPMYYVDIYESENIHACLFGFKSCDFSFPLHDHPDMYGFVKVLRGALAINSYTELSHGEREAMKRTESNGLSSNVTIARFEGISNRWHSDDCVYLSPKFGNIHSLVPLEDGTAFFDLLMPGYGNKPCTYFKNLIQNPKLKQTCLLQKIAEPDDYYCQLLPYEKIRDFD</sequence>
<accession>A0A1S0TRA3</accession>
<dbReference type="PANTHER" id="PTHR22966">
    <property type="entry name" value="2-AMINOETHANETHIOL DIOXYGENASE"/>
    <property type="match status" value="1"/>
</dbReference>
<dbReference type="PANTHER" id="PTHR22966:SF61">
    <property type="entry name" value="2-AMINOETHANETHIOL DIOXYGENASE"/>
    <property type="match status" value="1"/>
</dbReference>